<dbReference type="Gene3D" id="3.40.50.300">
    <property type="entry name" value="P-loop containing nucleotide triphosphate hydrolases"/>
    <property type="match status" value="1"/>
</dbReference>
<sequence>MAKCTPIKIDDTMATGGGNQKTEIGQDGTRVALVAAFRTGSTFTGELLNQNPDIFYLFEPFRLVRDIIAVDAIGKDLENSTKLELLRDIFACRFPAYFVHHIRHWGLAVYESKALKNACMLHGGCANTTPEVLAETCDMYKHVAMKVIRLQSLELLQPLAVRDEINLKVLHLIRDPRGVASSRKYFHKGSVNKTITNIIIDPMKEYCQCAVEMIEFSSNLPDWLRGRYKRIRYEDIAVEPLNSANRIYKFLNLPLPASVKDWIDKNTKSDNVKSKGNMSLSKNSTVAAQSWRSRLLYEDIEIIQNLPDCSKLMHLMSYHRVDNPIQMTDMSFITF</sequence>
<dbReference type="InterPro" id="IPR027417">
    <property type="entry name" value="P-loop_NTPase"/>
</dbReference>
<gene>
    <name evidence="3" type="primary">LOC100373525</name>
</gene>
<dbReference type="Proteomes" id="UP000694865">
    <property type="component" value="Unplaced"/>
</dbReference>
<evidence type="ECO:0000313" key="3">
    <source>
        <dbReference type="RefSeq" id="XP_002737142.1"/>
    </source>
</evidence>
<name>A0ABM0GTP5_SACKO</name>
<dbReference type="PANTHER" id="PTHR10704:SF71">
    <property type="entry name" value="CARBOHYDRATE SULFOTRANSFERASE 1-LIKE"/>
    <property type="match status" value="1"/>
</dbReference>
<protein>
    <submittedName>
        <fullName evidence="3">Carbohydrate sulfotransferase 1-like</fullName>
    </submittedName>
</protein>
<dbReference type="InterPro" id="IPR000863">
    <property type="entry name" value="Sulfotransferase_dom"/>
</dbReference>
<evidence type="ECO:0000313" key="2">
    <source>
        <dbReference type="Proteomes" id="UP000694865"/>
    </source>
</evidence>
<dbReference type="InterPro" id="IPR051135">
    <property type="entry name" value="Gal/GlcNAc/GalNAc_ST"/>
</dbReference>
<keyword evidence="2" id="KW-1185">Reference proteome</keyword>
<evidence type="ECO:0000259" key="1">
    <source>
        <dbReference type="Pfam" id="PF00685"/>
    </source>
</evidence>
<organism evidence="2 3">
    <name type="scientific">Saccoglossus kowalevskii</name>
    <name type="common">Acorn worm</name>
    <dbReference type="NCBI Taxonomy" id="10224"/>
    <lineage>
        <taxon>Eukaryota</taxon>
        <taxon>Metazoa</taxon>
        <taxon>Hemichordata</taxon>
        <taxon>Enteropneusta</taxon>
        <taxon>Harrimaniidae</taxon>
        <taxon>Saccoglossus</taxon>
    </lineage>
</organism>
<dbReference type="RefSeq" id="XP_002737142.1">
    <property type="nucleotide sequence ID" value="XM_002737096.1"/>
</dbReference>
<reference evidence="3" key="1">
    <citation type="submission" date="2025-08" db="UniProtKB">
        <authorList>
            <consortium name="RefSeq"/>
        </authorList>
    </citation>
    <scope>IDENTIFICATION</scope>
    <source>
        <tissue evidence="3">Testes</tissue>
    </source>
</reference>
<proteinExistence type="predicted"/>
<accession>A0ABM0GTP5</accession>
<feature type="domain" description="Sulfotransferase" evidence="1">
    <location>
        <begin position="30"/>
        <end position="306"/>
    </location>
</feature>
<dbReference type="SUPFAM" id="SSF52540">
    <property type="entry name" value="P-loop containing nucleoside triphosphate hydrolases"/>
    <property type="match status" value="1"/>
</dbReference>
<dbReference type="GeneID" id="100373525"/>
<dbReference type="PANTHER" id="PTHR10704">
    <property type="entry name" value="CARBOHYDRATE SULFOTRANSFERASE"/>
    <property type="match status" value="1"/>
</dbReference>
<dbReference type="Pfam" id="PF00685">
    <property type="entry name" value="Sulfotransfer_1"/>
    <property type="match status" value="1"/>
</dbReference>